<evidence type="ECO:0000256" key="4">
    <source>
        <dbReference type="ARBA" id="ARBA00023136"/>
    </source>
</evidence>
<dbReference type="CTD" id="20215407"/>
<name>T1G2V9_HELRO</name>
<dbReference type="RefSeq" id="XP_009016111.1">
    <property type="nucleotide sequence ID" value="XM_009017863.1"/>
</dbReference>
<dbReference type="InterPro" id="IPR021149">
    <property type="entry name" value="OligosaccharylTrfase_OST3/OST6"/>
</dbReference>
<dbReference type="GO" id="GO:0016020">
    <property type="term" value="C:membrane"/>
    <property type="evidence" value="ECO:0007669"/>
    <property type="project" value="UniProtKB-SubCell"/>
</dbReference>
<reference evidence="6" key="3">
    <citation type="submission" date="2015-06" db="UniProtKB">
        <authorList>
            <consortium name="EnsemblMetazoa"/>
        </authorList>
    </citation>
    <scope>IDENTIFICATION</scope>
</reference>
<dbReference type="InParanoid" id="T1G2V9"/>
<evidence type="ECO:0000313" key="5">
    <source>
        <dbReference type="EMBL" id="ESO05478.1"/>
    </source>
</evidence>
<dbReference type="EMBL" id="AMQM01003787">
    <property type="status" value="NOT_ANNOTATED_CDS"/>
    <property type="molecule type" value="Genomic_DNA"/>
</dbReference>
<keyword evidence="3" id="KW-1133">Transmembrane helix</keyword>
<dbReference type="EnsemblMetazoa" id="HelroT77289">
    <property type="protein sequence ID" value="HelroP77289"/>
    <property type="gene ID" value="HelroG77289"/>
</dbReference>
<keyword evidence="2" id="KW-0812">Transmembrane</keyword>
<evidence type="ECO:0000313" key="7">
    <source>
        <dbReference type="Proteomes" id="UP000015101"/>
    </source>
</evidence>
<dbReference type="HOGENOM" id="CLU_2801303_0_0_1"/>
<protein>
    <submittedName>
        <fullName evidence="5 6">Uncharacterized protein</fullName>
    </submittedName>
</protein>
<comment type="subcellular location">
    <subcellularLocation>
        <location evidence="1">Membrane</location>
        <topology evidence="1">Multi-pass membrane protein</topology>
    </subcellularLocation>
</comment>
<dbReference type="GeneID" id="20215407"/>
<dbReference type="Proteomes" id="UP000015101">
    <property type="component" value="Unassembled WGS sequence"/>
</dbReference>
<reference evidence="7" key="1">
    <citation type="submission" date="2012-12" db="EMBL/GenBank/DDBJ databases">
        <authorList>
            <person name="Hellsten U."/>
            <person name="Grimwood J."/>
            <person name="Chapman J.A."/>
            <person name="Shapiro H."/>
            <person name="Aerts A."/>
            <person name="Otillar R.P."/>
            <person name="Terry A.Y."/>
            <person name="Boore J.L."/>
            <person name="Simakov O."/>
            <person name="Marletaz F."/>
            <person name="Cho S.-J."/>
            <person name="Edsinger-Gonzales E."/>
            <person name="Havlak P."/>
            <person name="Kuo D.-H."/>
            <person name="Larsson T."/>
            <person name="Lv J."/>
            <person name="Arendt D."/>
            <person name="Savage R."/>
            <person name="Osoegawa K."/>
            <person name="de Jong P."/>
            <person name="Lindberg D.R."/>
            <person name="Seaver E.C."/>
            <person name="Weisblat D.A."/>
            <person name="Putnam N.H."/>
            <person name="Grigoriev I.V."/>
            <person name="Rokhsar D.S."/>
        </authorList>
    </citation>
    <scope>NUCLEOTIDE SEQUENCE</scope>
</reference>
<dbReference type="EMBL" id="KB096325">
    <property type="protein sequence ID" value="ESO05478.1"/>
    <property type="molecule type" value="Genomic_DNA"/>
</dbReference>
<dbReference type="KEGG" id="hro:HELRODRAFT_77289"/>
<evidence type="ECO:0000256" key="1">
    <source>
        <dbReference type="ARBA" id="ARBA00004141"/>
    </source>
</evidence>
<gene>
    <name evidence="6" type="primary">20215407</name>
    <name evidence="5" type="ORF">HELRODRAFT_77289</name>
</gene>
<sequence>VLILAMTSGQMWNHIRGAQLMLRNPQDGQWVGTPCCCCCGCCCYYCCGCCCCCFCGFHISFLLFPSLR</sequence>
<keyword evidence="7" id="KW-1185">Reference proteome</keyword>
<evidence type="ECO:0000256" key="3">
    <source>
        <dbReference type="ARBA" id="ARBA00022989"/>
    </source>
</evidence>
<evidence type="ECO:0000256" key="2">
    <source>
        <dbReference type="ARBA" id="ARBA00022692"/>
    </source>
</evidence>
<organism evidence="6 7">
    <name type="scientific">Helobdella robusta</name>
    <name type="common">Californian leech</name>
    <dbReference type="NCBI Taxonomy" id="6412"/>
    <lineage>
        <taxon>Eukaryota</taxon>
        <taxon>Metazoa</taxon>
        <taxon>Spiralia</taxon>
        <taxon>Lophotrochozoa</taxon>
        <taxon>Annelida</taxon>
        <taxon>Clitellata</taxon>
        <taxon>Hirudinea</taxon>
        <taxon>Rhynchobdellida</taxon>
        <taxon>Glossiphoniidae</taxon>
        <taxon>Helobdella</taxon>
    </lineage>
</organism>
<proteinExistence type="predicted"/>
<evidence type="ECO:0000313" key="6">
    <source>
        <dbReference type="EnsemblMetazoa" id="HelroP77289"/>
    </source>
</evidence>
<reference evidence="5 7" key="2">
    <citation type="journal article" date="2013" name="Nature">
        <title>Insights into bilaterian evolution from three spiralian genomes.</title>
        <authorList>
            <person name="Simakov O."/>
            <person name="Marletaz F."/>
            <person name="Cho S.J."/>
            <person name="Edsinger-Gonzales E."/>
            <person name="Havlak P."/>
            <person name="Hellsten U."/>
            <person name="Kuo D.H."/>
            <person name="Larsson T."/>
            <person name="Lv J."/>
            <person name="Arendt D."/>
            <person name="Savage R."/>
            <person name="Osoegawa K."/>
            <person name="de Jong P."/>
            <person name="Grimwood J."/>
            <person name="Chapman J.A."/>
            <person name="Shapiro H."/>
            <person name="Aerts A."/>
            <person name="Otillar R.P."/>
            <person name="Terry A.Y."/>
            <person name="Boore J.L."/>
            <person name="Grigoriev I.V."/>
            <person name="Lindberg D.R."/>
            <person name="Seaver E.C."/>
            <person name="Weisblat D.A."/>
            <person name="Putnam N.H."/>
            <person name="Rokhsar D.S."/>
        </authorList>
    </citation>
    <scope>NUCLEOTIDE SEQUENCE</scope>
</reference>
<dbReference type="Pfam" id="PF04756">
    <property type="entry name" value="OST3_OST6"/>
    <property type="match status" value="1"/>
</dbReference>
<accession>T1G2V9</accession>
<keyword evidence="4" id="KW-0472">Membrane</keyword>
<dbReference type="AlphaFoldDB" id="T1G2V9"/>